<reference evidence="1" key="1">
    <citation type="submission" date="2020-04" db="EMBL/GenBank/DDBJ databases">
        <title>A chromosome-scale assembly and high-density genetic map of the yellow drum (Nibea albiflora) genome.</title>
        <authorList>
            <person name="Xu D."/>
            <person name="Zhang W."/>
            <person name="Chen R."/>
            <person name="Tan P."/>
            <person name="Wang L."/>
            <person name="Song H."/>
            <person name="Tian L."/>
            <person name="Zhu Q."/>
            <person name="Wang B."/>
        </authorList>
    </citation>
    <scope>NUCLEOTIDE SEQUENCE</scope>
    <source>
        <strain evidence="1">ZJHYS-2018</strain>
    </source>
</reference>
<organism evidence="1 2">
    <name type="scientific">Nibea albiflora</name>
    <name type="common">Yellow drum</name>
    <name type="synonym">Corvina albiflora</name>
    <dbReference type="NCBI Taxonomy" id="240163"/>
    <lineage>
        <taxon>Eukaryota</taxon>
        <taxon>Metazoa</taxon>
        <taxon>Chordata</taxon>
        <taxon>Craniata</taxon>
        <taxon>Vertebrata</taxon>
        <taxon>Euteleostomi</taxon>
        <taxon>Actinopterygii</taxon>
        <taxon>Neopterygii</taxon>
        <taxon>Teleostei</taxon>
        <taxon>Neoteleostei</taxon>
        <taxon>Acanthomorphata</taxon>
        <taxon>Eupercaria</taxon>
        <taxon>Sciaenidae</taxon>
        <taxon>Nibea</taxon>
    </lineage>
</organism>
<protein>
    <submittedName>
        <fullName evidence="1">Group 3 secretory phospholipase A2</fullName>
    </submittedName>
</protein>
<dbReference type="Proteomes" id="UP000805704">
    <property type="component" value="Chromosome 13"/>
</dbReference>
<proteinExistence type="predicted"/>
<accession>A0ACB7FDR2</accession>
<evidence type="ECO:0000313" key="2">
    <source>
        <dbReference type="Proteomes" id="UP000805704"/>
    </source>
</evidence>
<name>A0ACB7FDR2_NIBAL</name>
<evidence type="ECO:0000313" key="1">
    <source>
        <dbReference type="EMBL" id="KAG8012153.1"/>
    </source>
</evidence>
<gene>
    <name evidence="1" type="primary">PLA2G3</name>
    <name evidence="1" type="ORF">GBF38_004629</name>
</gene>
<sequence>MQSRCFLHVIFALSSLILSKAQDVIRSGHSCLRSSPAADGLTRVTFLREGKASVRSLYLTLWSGDMRPVTCEVNTNPVVTERYRALCDRRGTQGQEISHRFNVSMLLTADAPCALVSSSAPKFSRRTRRDEAAGKTRRKRWIFPGTLWCGTGSKAGRYDELGMFESADRCCREHDHCPHMIPAFTVNYGVFNSRVFTVSHCDCDQRFRQCLLDVNDTISSMVGYSFFSILQVPCFELKQQKRCTQKYWWGMCKVAKDAPYAVLQSPLPFNSTGDKANSDKSTSNNQLLCRSLKHLDDCKYKIPPLEKKYDLQNTESKTAFHCDCTSRLAAQIESFKQPSILPTLLTDFISQRCFKLPKEKKCHSKKRCTGGFSKASDLLRALKKIEEKDTAGVRNSGNDRKRGIPVRLYKRCLRLEREADIMAQLRRL</sequence>
<dbReference type="EMBL" id="CM024801">
    <property type="protein sequence ID" value="KAG8012153.1"/>
    <property type="molecule type" value="Genomic_DNA"/>
</dbReference>
<keyword evidence="2" id="KW-1185">Reference proteome</keyword>
<comment type="caution">
    <text evidence="1">The sequence shown here is derived from an EMBL/GenBank/DDBJ whole genome shotgun (WGS) entry which is preliminary data.</text>
</comment>